<dbReference type="Pfam" id="PF00296">
    <property type="entry name" value="Bac_luciferase"/>
    <property type="match status" value="1"/>
</dbReference>
<dbReference type="GO" id="GO:0004497">
    <property type="term" value="F:monooxygenase activity"/>
    <property type="evidence" value="ECO:0007669"/>
    <property type="project" value="UniProtKB-KW"/>
</dbReference>
<gene>
    <name evidence="4" type="ORF">METZ01_LOCUS26367</name>
</gene>
<evidence type="ECO:0000256" key="2">
    <source>
        <dbReference type="ARBA" id="ARBA00023033"/>
    </source>
</evidence>
<feature type="domain" description="Luciferase-like" evidence="3">
    <location>
        <begin position="2"/>
        <end position="313"/>
    </location>
</feature>
<evidence type="ECO:0000256" key="1">
    <source>
        <dbReference type="ARBA" id="ARBA00023002"/>
    </source>
</evidence>
<proteinExistence type="predicted"/>
<accession>A0A381Q7B9</accession>
<dbReference type="InterPro" id="IPR050766">
    <property type="entry name" value="Bact_Lucif_Oxidored"/>
</dbReference>
<dbReference type="Gene3D" id="3.20.20.30">
    <property type="entry name" value="Luciferase-like domain"/>
    <property type="match status" value="1"/>
</dbReference>
<dbReference type="AlphaFoldDB" id="A0A381Q7B9"/>
<dbReference type="GO" id="GO:0005829">
    <property type="term" value="C:cytosol"/>
    <property type="evidence" value="ECO:0007669"/>
    <property type="project" value="TreeGrafter"/>
</dbReference>
<dbReference type="PANTHER" id="PTHR30137">
    <property type="entry name" value="LUCIFERASE-LIKE MONOOXYGENASE"/>
    <property type="match status" value="1"/>
</dbReference>
<dbReference type="EMBL" id="UINC01001182">
    <property type="protein sequence ID" value="SUZ73513.1"/>
    <property type="molecule type" value="Genomic_DNA"/>
</dbReference>
<sequence>MMHVGSSIFFQNFQHKRTDLEVYQNELKLADLAEPLGFDSIWGVEHHFTDYTMCPDVLQFLSYMAGRTERVQLGSMVVVLPWHDPMRIAEQFSVLDHLSGGRAIIGVGRGLGRVEFEGFRLDMSESRTRFAESAKMLVDALENGVAEFDGELIKQPKVDIRPKPYKSFHGRTYAAAVSPESSLALAQLGLGILIIPQKPWSEVENELKAYREIFQEVNGTPAPPPIVVGFTFCHEDEDRAKEMANEYVGNYWDSIMDHYEFRSDHLKETKGYEYYGKFTEKIEKYGTQDVKDFFLDLQVWGTPDQCYDKIMSTRGRVGSDSFLAAFSFGAMPYDEVEKSMRLFAKEVLPRLKELPGIA</sequence>
<keyword evidence="2" id="KW-0503">Monooxygenase</keyword>
<name>A0A381Q7B9_9ZZZZ</name>
<evidence type="ECO:0000259" key="3">
    <source>
        <dbReference type="Pfam" id="PF00296"/>
    </source>
</evidence>
<protein>
    <recommendedName>
        <fullName evidence="3">Luciferase-like domain-containing protein</fullName>
    </recommendedName>
</protein>
<reference evidence="4" key="1">
    <citation type="submission" date="2018-05" db="EMBL/GenBank/DDBJ databases">
        <authorList>
            <person name="Lanie J.A."/>
            <person name="Ng W.-L."/>
            <person name="Kazmierczak K.M."/>
            <person name="Andrzejewski T.M."/>
            <person name="Davidsen T.M."/>
            <person name="Wayne K.J."/>
            <person name="Tettelin H."/>
            <person name="Glass J.I."/>
            <person name="Rusch D."/>
            <person name="Podicherti R."/>
            <person name="Tsui H.-C.T."/>
            <person name="Winkler M.E."/>
        </authorList>
    </citation>
    <scope>NUCLEOTIDE SEQUENCE</scope>
</reference>
<dbReference type="SUPFAM" id="SSF51679">
    <property type="entry name" value="Bacterial luciferase-like"/>
    <property type="match status" value="1"/>
</dbReference>
<dbReference type="InterPro" id="IPR011251">
    <property type="entry name" value="Luciferase-like_dom"/>
</dbReference>
<evidence type="ECO:0000313" key="4">
    <source>
        <dbReference type="EMBL" id="SUZ73513.1"/>
    </source>
</evidence>
<dbReference type="PANTHER" id="PTHR30137:SF8">
    <property type="entry name" value="BLR5498 PROTEIN"/>
    <property type="match status" value="1"/>
</dbReference>
<keyword evidence="1" id="KW-0560">Oxidoreductase</keyword>
<dbReference type="InterPro" id="IPR036661">
    <property type="entry name" value="Luciferase-like_sf"/>
</dbReference>
<dbReference type="GO" id="GO:0016705">
    <property type="term" value="F:oxidoreductase activity, acting on paired donors, with incorporation or reduction of molecular oxygen"/>
    <property type="evidence" value="ECO:0007669"/>
    <property type="project" value="InterPro"/>
</dbReference>
<organism evidence="4">
    <name type="scientific">marine metagenome</name>
    <dbReference type="NCBI Taxonomy" id="408172"/>
    <lineage>
        <taxon>unclassified sequences</taxon>
        <taxon>metagenomes</taxon>
        <taxon>ecological metagenomes</taxon>
    </lineage>
</organism>